<dbReference type="FunFam" id="1.20.200.10:FF:000001">
    <property type="entry name" value="Fumarate hydratase, mitochondrial"/>
    <property type="match status" value="1"/>
</dbReference>
<dbReference type="InterPro" id="IPR024083">
    <property type="entry name" value="Fumarase/histidase_N"/>
</dbReference>
<dbReference type="UniPathway" id="UPA00223">
    <property type="reaction ID" value="UER01007"/>
</dbReference>
<comment type="similarity">
    <text evidence="1 5">Belongs to the class-II fumarase/aspartase family. Fumarase subfamily.</text>
</comment>
<keyword evidence="2 5" id="KW-0963">Cytoplasm</keyword>
<dbReference type="Gene3D" id="1.20.200.10">
    <property type="entry name" value="Fumarase/aspartase (Central domain)"/>
    <property type="match status" value="1"/>
</dbReference>
<dbReference type="SUPFAM" id="SSF48557">
    <property type="entry name" value="L-aspartase-like"/>
    <property type="match status" value="1"/>
</dbReference>
<comment type="miscellaneous">
    <text evidence="5">There are 2 substrate-binding sites: the catalytic A site, and the non-catalytic B site that may play a role in the transfer of substrate or product between the active site and the solvent. Alternatively, the B site may bind allosteric effectors.</text>
</comment>
<keyword evidence="4 5" id="KW-0456">Lyase</keyword>
<dbReference type="InterPro" id="IPR022761">
    <property type="entry name" value="Fumarate_lyase_N"/>
</dbReference>
<dbReference type="PRINTS" id="PR00145">
    <property type="entry name" value="ARGSUCLYASE"/>
</dbReference>
<dbReference type="GO" id="GO:0006106">
    <property type="term" value="P:fumarate metabolic process"/>
    <property type="evidence" value="ECO:0007669"/>
    <property type="project" value="InterPro"/>
</dbReference>
<evidence type="ECO:0000259" key="7">
    <source>
        <dbReference type="Pfam" id="PF10415"/>
    </source>
</evidence>
<evidence type="ECO:0000256" key="4">
    <source>
        <dbReference type="ARBA" id="ARBA00023239"/>
    </source>
</evidence>
<comment type="catalytic activity">
    <reaction evidence="5">
        <text>(S)-malate = fumarate + H2O</text>
        <dbReference type="Rhea" id="RHEA:12460"/>
        <dbReference type="ChEBI" id="CHEBI:15377"/>
        <dbReference type="ChEBI" id="CHEBI:15589"/>
        <dbReference type="ChEBI" id="CHEBI:29806"/>
        <dbReference type="EC" id="4.2.1.2"/>
    </reaction>
</comment>
<organism evidence="8 9">
    <name type="scientific">Haloferax sulfurifontis</name>
    <dbReference type="NCBI Taxonomy" id="255616"/>
    <lineage>
        <taxon>Archaea</taxon>
        <taxon>Methanobacteriati</taxon>
        <taxon>Methanobacteriota</taxon>
        <taxon>Stenosarchaea group</taxon>
        <taxon>Halobacteria</taxon>
        <taxon>Halobacteriales</taxon>
        <taxon>Haloferacaceae</taxon>
        <taxon>Haloferax</taxon>
    </lineage>
</organism>
<gene>
    <name evidence="8" type="primary">aspA</name>
    <name evidence="5" type="synonym">fumC</name>
    <name evidence="8" type="ORF">GCM10007209_00150</name>
</gene>
<feature type="domain" description="Fumarate lyase N-terminal" evidence="6">
    <location>
        <begin position="26"/>
        <end position="355"/>
    </location>
</feature>
<evidence type="ECO:0000256" key="3">
    <source>
        <dbReference type="ARBA" id="ARBA00022532"/>
    </source>
</evidence>
<proteinExistence type="inferred from homology"/>
<feature type="binding site" evidence="5">
    <location>
        <position position="200"/>
    </location>
    <ligand>
        <name>substrate</name>
    </ligand>
</feature>
<feature type="binding site" evidence="5">
    <location>
        <begin position="152"/>
        <end position="154"/>
    </location>
    <ligand>
        <name>substrate</name>
    </ligand>
</feature>
<feature type="active site" description="Proton donor/acceptor" evidence="5">
    <location>
        <position position="201"/>
    </location>
</feature>
<dbReference type="HAMAP" id="MF_00743">
    <property type="entry name" value="FumaraseC"/>
    <property type="match status" value="1"/>
</dbReference>
<keyword evidence="3 5" id="KW-0816">Tricarboxylic acid cycle</keyword>
<dbReference type="Gene3D" id="1.10.40.30">
    <property type="entry name" value="Fumarase/aspartase (C-terminal domain)"/>
    <property type="match status" value="1"/>
</dbReference>
<comment type="caution">
    <text evidence="8">The sequence shown here is derived from an EMBL/GenBank/DDBJ whole genome shotgun (WGS) entry which is preliminary data.</text>
</comment>
<comment type="subunit">
    <text evidence="5">Homotetramer.</text>
</comment>
<dbReference type="InterPro" id="IPR005677">
    <property type="entry name" value="Fum_hydII"/>
</dbReference>
<dbReference type="FunFam" id="1.10.40.30:FF:000002">
    <property type="entry name" value="Fumarate hydratase class II"/>
    <property type="match status" value="1"/>
</dbReference>
<evidence type="ECO:0000259" key="6">
    <source>
        <dbReference type="Pfam" id="PF00206"/>
    </source>
</evidence>
<dbReference type="PROSITE" id="PS00163">
    <property type="entry name" value="FUMARATE_LYASES"/>
    <property type="match status" value="1"/>
</dbReference>
<dbReference type="Pfam" id="PF10415">
    <property type="entry name" value="FumaraseC_C"/>
    <property type="match status" value="1"/>
</dbReference>
<evidence type="ECO:0000256" key="1">
    <source>
        <dbReference type="ARBA" id="ARBA00009084"/>
    </source>
</evidence>
<dbReference type="GO" id="GO:0004333">
    <property type="term" value="F:fumarate hydratase activity"/>
    <property type="evidence" value="ECO:0007669"/>
    <property type="project" value="UniProtKB-UniRule"/>
</dbReference>
<name>A0A830E0I8_9EURY</name>
<feature type="site" description="Important for catalytic activity" evidence="5">
    <location>
        <position position="344"/>
    </location>
</feature>
<comment type="function">
    <text evidence="5">Involved in the TCA cycle. Catalyzes the stereospecific interconversion of fumarate to L-malate.</text>
</comment>
<dbReference type="Proteomes" id="UP000646833">
    <property type="component" value="Unassembled WGS sequence"/>
</dbReference>
<dbReference type="InterPro" id="IPR018951">
    <property type="entry name" value="Fumarase_C_C"/>
</dbReference>
<dbReference type="GO" id="GO:0006099">
    <property type="term" value="P:tricarboxylic acid cycle"/>
    <property type="evidence" value="ECO:0007669"/>
    <property type="project" value="UniProtKB-UniRule"/>
</dbReference>
<sequence length="481" mass="51647">MDFTSCQNDPRIMGDDDYRIERDSLGEMEVPVDAYWGAQTQRAVENFPISGITFGRRFVRALGVVKKAAAQANRDLGMIDEDVAAAIVEAADEVIAGELDDQFPVDVFQTGSGTSSNMNANEVIANRAAEIMGEGIGDRVVHPNDHVNFGQSSNDVIPTAMHVASLEAVEKDLLPALETLAEALGDKEDEFDGVVKTGRTHLQDATPVRLGQEFGGYRTQVEKGIRRVENVREHLGELALGGTAVGTGLNTHPEFPAKAAEYMSEETGVEFREADNHFEAQAAHDAMSEAHGALRTVAGSLNKIANDLRLLASGPRNGLGELEQPENQPGSSIMPGKINPVVAEAVNQVHKQVVGNDAAVSAGAAEGQIDLNLYKPVLAHNFLESAKLLANSSEVFAERFVAKLEANEEHCETRVEQSMALATALNPAIGYDKASKVAKQALAEDKSVRQVAVDEGYLTEAEADEVLDPEKMTHRGILGDD</sequence>
<dbReference type="EC" id="4.2.1.2" evidence="5"/>
<accession>A0A830E0I8</accession>
<reference evidence="8" key="2">
    <citation type="submission" date="2020-09" db="EMBL/GenBank/DDBJ databases">
        <authorList>
            <person name="Sun Q."/>
            <person name="Sedlacek I."/>
        </authorList>
    </citation>
    <scope>NUCLEOTIDE SEQUENCE</scope>
    <source>
        <strain evidence="8">CCM 7217</strain>
    </source>
</reference>
<dbReference type="CDD" id="cd01362">
    <property type="entry name" value="Fumarase_classII"/>
    <property type="match status" value="1"/>
</dbReference>
<comment type="pathway">
    <text evidence="5">Carbohydrate metabolism; tricarboxylic acid cycle; (S)-malate from fumarate: step 1/1.</text>
</comment>
<evidence type="ECO:0000313" key="9">
    <source>
        <dbReference type="Proteomes" id="UP000646833"/>
    </source>
</evidence>
<dbReference type="InterPro" id="IPR020557">
    <property type="entry name" value="Fumarate_lyase_CS"/>
</dbReference>
<evidence type="ECO:0000256" key="5">
    <source>
        <dbReference type="HAMAP-Rule" id="MF_00743"/>
    </source>
</evidence>
<dbReference type="Pfam" id="PF00206">
    <property type="entry name" value="Lyase_1"/>
    <property type="match status" value="1"/>
</dbReference>
<dbReference type="InterPro" id="IPR000362">
    <property type="entry name" value="Fumarate_lyase_fam"/>
</dbReference>
<dbReference type="InterPro" id="IPR008948">
    <property type="entry name" value="L-Aspartase-like"/>
</dbReference>
<dbReference type="GO" id="GO:0005737">
    <property type="term" value="C:cytoplasm"/>
    <property type="evidence" value="ECO:0007669"/>
    <property type="project" value="UniProtKB-SubCell"/>
</dbReference>
<feature type="binding site" evidence="5">
    <location>
        <begin position="337"/>
        <end position="339"/>
    </location>
    <ligand>
        <name>substrate</name>
    </ligand>
</feature>
<dbReference type="PRINTS" id="PR00149">
    <property type="entry name" value="FUMRATELYASE"/>
</dbReference>
<feature type="active site" evidence="5">
    <location>
        <position position="331"/>
    </location>
</feature>
<dbReference type="EMBL" id="BMCI01000001">
    <property type="protein sequence ID" value="GGC42444.1"/>
    <property type="molecule type" value="Genomic_DNA"/>
</dbReference>
<comment type="subcellular location">
    <subcellularLocation>
        <location evidence="5">Cytoplasm</location>
    </subcellularLocation>
</comment>
<reference evidence="8" key="1">
    <citation type="journal article" date="2014" name="Int. J. Syst. Evol. Microbiol.">
        <title>Complete genome sequence of Corynebacterium casei LMG S-19264T (=DSM 44701T), isolated from a smear-ripened cheese.</title>
        <authorList>
            <consortium name="US DOE Joint Genome Institute (JGI-PGF)"/>
            <person name="Walter F."/>
            <person name="Albersmeier A."/>
            <person name="Kalinowski J."/>
            <person name="Ruckert C."/>
        </authorList>
    </citation>
    <scope>NUCLEOTIDE SEQUENCE</scope>
    <source>
        <strain evidence="8">CCM 7217</strain>
    </source>
</reference>
<feature type="domain" description="Fumarase C C-terminal" evidence="7">
    <location>
        <begin position="421"/>
        <end position="474"/>
    </location>
</feature>
<dbReference type="NCBIfam" id="NF008909">
    <property type="entry name" value="PRK12273.1"/>
    <property type="match status" value="1"/>
</dbReference>
<dbReference type="PANTHER" id="PTHR11444:SF22">
    <property type="entry name" value="FUMARATE HYDRATASE CLASS II"/>
    <property type="match status" value="1"/>
</dbReference>
<evidence type="ECO:0000313" key="8">
    <source>
        <dbReference type="EMBL" id="GGC42444.1"/>
    </source>
</evidence>
<feature type="binding site" description="in site B" evidence="5">
    <location>
        <begin position="142"/>
        <end position="145"/>
    </location>
    <ligand>
        <name>substrate</name>
    </ligand>
</feature>
<feature type="binding site" evidence="5">
    <location>
        <position position="332"/>
    </location>
    <ligand>
        <name>substrate</name>
    </ligand>
</feature>
<dbReference type="PANTHER" id="PTHR11444">
    <property type="entry name" value="ASPARTATEAMMONIA/ARGININOSUCCINATE/ADENYLOSUCCINATE LYASE"/>
    <property type="match status" value="1"/>
</dbReference>
<dbReference type="FunFam" id="1.10.275.10:FF:000001">
    <property type="entry name" value="Fumarate hydratase, mitochondrial"/>
    <property type="match status" value="1"/>
</dbReference>
<protein>
    <recommendedName>
        <fullName evidence="5">Fumarate hydratase class II</fullName>
        <shortName evidence="5">Fumarase C</shortName>
        <ecNumber evidence="5">4.2.1.2</ecNumber>
    </recommendedName>
    <alternativeName>
        <fullName evidence="5">Aerobic fumarase</fullName>
    </alternativeName>
    <alternativeName>
        <fullName evidence="5">Iron-independent fumarase</fullName>
    </alternativeName>
</protein>
<feature type="binding site" evidence="5">
    <location>
        <begin position="112"/>
        <end position="114"/>
    </location>
    <ligand>
        <name>substrate</name>
    </ligand>
</feature>
<evidence type="ECO:0000256" key="2">
    <source>
        <dbReference type="ARBA" id="ARBA00022490"/>
    </source>
</evidence>
<dbReference type="AlphaFoldDB" id="A0A830E0I8"/>
<dbReference type="Gene3D" id="1.10.275.10">
    <property type="entry name" value="Fumarase/aspartase (N-terminal domain)"/>
    <property type="match status" value="1"/>
</dbReference>